<dbReference type="AlphaFoldDB" id="B0G1C1"/>
<name>B0G1C1_9FIRM</name>
<dbReference type="eggNOG" id="ENOG5030GRQ">
    <property type="taxonomic scope" value="Bacteria"/>
</dbReference>
<dbReference type="EMBL" id="AAXA02000002">
    <property type="protein sequence ID" value="EDR48587.1"/>
    <property type="molecule type" value="Genomic_DNA"/>
</dbReference>
<reference evidence="1 2" key="2">
    <citation type="submission" date="2007-10" db="EMBL/GenBank/DDBJ databases">
        <authorList>
            <person name="Fulton L."/>
            <person name="Clifton S."/>
            <person name="Fulton B."/>
            <person name="Xu J."/>
            <person name="Minx P."/>
            <person name="Pepin K.H."/>
            <person name="Johnson M."/>
            <person name="Thiruvilangam P."/>
            <person name="Bhonagiri V."/>
            <person name="Nash W.E."/>
            <person name="Wang C."/>
            <person name="Mardis E.R."/>
            <person name="Wilson R.K."/>
        </authorList>
    </citation>
    <scope>NUCLEOTIDE SEQUENCE [LARGE SCALE GENOMIC DNA]</scope>
    <source>
        <strain evidence="1 2">ATCC 27755</strain>
    </source>
</reference>
<organism evidence="1 2">
    <name type="scientific">Dorea formicigenerans ATCC 27755</name>
    <dbReference type="NCBI Taxonomy" id="411461"/>
    <lineage>
        <taxon>Bacteria</taxon>
        <taxon>Bacillati</taxon>
        <taxon>Bacillota</taxon>
        <taxon>Clostridia</taxon>
        <taxon>Lachnospirales</taxon>
        <taxon>Lachnospiraceae</taxon>
        <taxon>Dorea</taxon>
    </lineage>
</organism>
<gene>
    <name evidence="1" type="ORF">DORFOR_00022</name>
</gene>
<evidence type="ECO:0000313" key="2">
    <source>
        <dbReference type="Proteomes" id="UP000005359"/>
    </source>
</evidence>
<reference evidence="1 2" key="1">
    <citation type="submission" date="2007-10" db="EMBL/GenBank/DDBJ databases">
        <title>Draft genome sequence of Dorea formicigenerans(ATCC 27755).</title>
        <authorList>
            <person name="Sudarsanam P."/>
            <person name="Ley R."/>
            <person name="Guruge J."/>
            <person name="Turnbaugh P.J."/>
            <person name="Mahowald M."/>
            <person name="Liep D."/>
            <person name="Gordon J."/>
        </authorList>
    </citation>
    <scope>NUCLEOTIDE SEQUENCE [LARGE SCALE GENOMIC DNA]</scope>
    <source>
        <strain evidence="1 2">ATCC 27755</strain>
    </source>
</reference>
<dbReference type="PaxDb" id="411461-DORFOR_00022"/>
<dbReference type="STRING" id="411461.DORFOR_00022"/>
<dbReference type="Proteomes" id="UP000005359">
    <property type="component" value="Unassembled WGS sequence"/>
</dbReference>
<evidence type="ECO:0000313" key="1">
    <source>
        <dbReference type="EMBL" id="EDR48587.1"/>
    </source>
</evidence>
<comment type="caution">
    <text evidence="1">The sequence shown here is derived from an EMBL/GenBank/DDBJ whole genome shotgun (WGS) entry which is preliminary data.</text>
</comment>
<accession>B0G1C1</accession>
<proteinExistence type="predicted"/>
<sequence>MRSTLEISQFNYKRRKEISQMIKAISSSICKGTTGCQVEMNGTGGELLKEYRGIVVSMHGSLCQHMPTEMAKEVLKKITTEAIKQAEEK</sequence>
<protein>
    <submittedName>
        <fullName evidence="1">Uncharacterized protein</fullName>
    </submittedName>
</protein>